<accession>A0A537LJJ2</accession>
<evidence type="ECO:0000256" key="6">
    <source>
        <dbReference type="ARBA" id="ARBA00023002"/>
    </source>
</evidence>
<sequence>MCHTGSSIHNSQFSIHKFCVGVSRLAEVKPQKVSPKVWDENAVARHRIQWCPGCGDFGVLAALKMALTKLEITPYELLMVGGIGCSGQIRNYLNGNAFHGTHGGALAYALGAKMANPELKVITLAGDGDTFAIGVENFVHVCRRDPEVLLVIMDNGVYGLTKGQNSPTHGRGMDIKEWSEESPPPFNPLRLALTAGATFVAQSFSGDPKHAAEIYAEALQHKGFAMVNDFSPCVTYNKFNTYDWYRAHVEEIPAGHDPSDANAAWDLLNDFDRRGRLPLGVIYRNPRQRTAHSRLPMWPEELQDADVRPLLQMFR</sequence>
<dbReference type="InterPro" id="IPR029061">
    <property type="entry name" value="THDP-binding"/>
</dbReference>
<keyword evidence="6" id="KW-0560">Oxidoreductase</keyword>
<evidence type="ECO:0000256" key="7">
    <source>
        <dbReference type="ARBA" id="ARBA00023004"/>
    </source>
</evidence>
<protein>
    <submittedName>
        <fullName evidence="12">2-oxoacid ferredoxin oxidoreductase</fullName>
    </submittedName>
</protein>
<evidence type="ECO:0000256" key="1">
    <source>
        <dbReference type="ARBA" id="ARBA00001946"/>
    </source>
</evidence>
<keyword evidence="9" id="KW-0786">Thiamine pyrophosphate</keyword>
<dbReference type="AlphaFoldDB" id="A0A537LJJ2"/>
<evidence type="ECO:0000256" key="8">
    <source>
        <dbReference type="ARBA" id="ARBA00023014"/>
    </source>
</evidence>
<keyword evidence="5" id="KW-0460">Magnesium</keyword>
<comment type="cofactor">
    <cofactor evidence="2">
        <name>thiamine diphosphate</name>
        <dbReference type="ChEBI" id="CHEBI:58937"/>
    </cofactor>
</comment>
<evidence type="ECO:0000256" key="5">
    <source>
        <dbReference type="ARBA" id="ARBA00022842"/>
    </source>
</evidence>
<evidence type="ECO:0000256" key="2">
    <source>
        <dbReference type="ARBA" id="ARBA00001964"/>
    </source>
</evidence>
<keyword evidence="4" id="KW-0479">Metal-binding</keyword>
<evidence type="ECO:0000259" key="10">
    <source>
        <dbReference type="Pfam" id="PF02775"/>
    </source>
</evidence>
<organism evidence="12 13">
    <name type="scientific">Candidatus Segetimicrobium genomatis</name>
    <dbReference type="NCBI Taxonomy" id="2569760"/>
    <lineage>
        <taxon>Bacteria</taxon>
        <taxon>Bacillati</taxon>
        <taxon>Candidatus Sysuimicrobiota</taxon>
        <taxon>Candidatus Sysuimicrobiia</taxon>
        <taxon>Candidatus Sysuimicrobiales</taxon>
        <taxon>Candidatus Segetimicrobiaceae</taxon>
        <taxon>Candidatus Segetimicrobium</taxon>
    </lineage>
</organism>
<gene>
    <name evidence="12" type="ORF">E6G99_04920</name>
</gene>
<dbReference type="InterPro" id="IPR032686">
    <property type="entry name" value="PFO_beta_C"/>
</dbReference>
<dbReference type="GO" id="GO:0016625">
    <property type="term" value="F:oxidoreductase activity, acting on the aldehyde or oxo group of donors, iron-sulfur protein as acceptor"/>
    <property type="evidence" value="ECO:0007669"/>
    <property type="project" value="UniProtKB-ARBA"/>
</dbReference>
<dbReference type="SUPFAM" id="SSF52518">
    <property type="entry name" value="Thiamin diphosphate-binding fold (THDP-binding)"/>
    <property type="match status" value="1"/>
</dbReference>
<proteinExistence type="predicted"/>
<feature type="domain" description="Thiamine pyrophosphate enzyme TPP-binding" evidence="10">
    <location>
        <begin position="83"/>
        <end position="228"/>
    </location>
</feature>
<dbReference type="InterPro" id="IPR011766">
    <property type="entry name" value="TPP_enzyme_TPP-bd"/>
</dbReference>
<dbReference type="Pfam" id="PF02775">
    <property type="entry name" value="TPP_enzyme_C"/>
    <property type="match status" value="1"/>
</dbReference>
<dbReference type="Proteomes" id="UP000318661">
    <property type="component" value="Unassembled WGS sequence"/>
</dbReference>
<dbReference type="EMBL" id="VBAJ01000117">
    <property type="protein sequence ID" value="TMJ08194.1"/>
    <property type="molecule type" value="Genomic_DNA"/>
</dbReference>
<evidence type="ECO:0000313" key="13">
    <source>
        <dbReference type="Proteomes" id="UP000318661"/>
    </source>
</evidence>
<dbReference type="GO" id="GO:0045333">
    <property type="term" value="P:cellular respiration"/>
    <property type="evidence" value="ECO:0007669"/>
    <property type="project" value="UniProtKB-ARBA"/>
</dbReference>
<dbReference type="InterPro" id="IPR011896">
    <property type="entry name" value="OFOB"/>
</dbReference>
<dbReference type="Pfam" id="PF12367">
    <property type="entry name" value="PFO_beta_C"/>
    <property type="match status" value="1"/>
</dbReference>
<dbReference type="GO" id="GO:0030976">
    <property type="term" value="F:thiamine pyrophosphate binding"/>
    <property type="evidence" value="ECO:0007669"/>
    <property type="project" value="InterPro"/>
</dbReference>
<evidence type="ECO:0000313" key="12">
    <source>
        <dbReference type="EMBL" id="TMJ08194.1"/>
    </source>
</evidence>
<dbReference type="PANTHER" id="PTHR48084">
    <property type="entry name" value="2-OXOGLUTARATE OXIDOREDUCTASE SUBUNIT KORB-RELATED"/>
    <property type="match status" value="1"/>
</dbReference>
<evidence type="ECO:0000256" key="9">
    <source>
        <dbReference type="ARBA" id="ARBA00023052"/>
    </source>
</evidence>
<feature type="domain" description="Pyruvate ferredoxin oxidoreductase beta subunit C-terminal" evidence="11">
    <location>
        <begin position="233"/>
        <end position="296"/>
    </location>
</feature>
<reference evidence="12 13" key="1">
    <citation type="journal article" date="2019" name="Nat. Microbiol.">
        <title>Mediterranean grassland soil C-N compound turnover is dependent on rainfall and depth, and is mediated by genomically divergent microorganisms.</title>
        <authorList>
            <person name="Diamond S."/>
            <person name="Andeer P.F."/>
            <person name="Li Z."/>
            <person name="Crits-Christoph A."/>
            <person name="Burstein D."/>
            <person name="Anantharaman K."/>
            <person name="Lane K.R."/>
            <person name="Thomas B.C."/>
            <person name="Pan C."/>
            <person name="Northen T.R."/>
            <person name="Banfield J.F."/>
        </authorList>
    </citation>
    <scope>NUCLEOTIDE SEQUENCE [LARGE SCALE GENOMIC DNA]</scope>
    <source>
        <strain evidence="12">NP_2</strain>
    </source>
</reference>
<dbReference type="InterPro" id="IPR051457">
    <property type="entry name" value="2-oxoacid:Fd_oxidoreductase"/>
</dbReference>
<dbReference type="CDD" id="cd03375">
    <property type="entry name" value="TPP_OGFOR"/>
    <property type="match status" value="1"/>
</dbReference>
<keyword evidence="7" id="KW-0408">Iron</keyword>
<dbReference type="GO" id="GO:0046872">
    <property type="term" value="F:metal ion binding"/>
    <property type="evidence" value="ECO:0007669"/>
    <property type="project" value="UniProtKB-KW"/>
</dbReference>
<name>A0A537LJJ2_9BACT</name>
<dbReference type="GO" id="GO:0051536">
    <property type="term" value="F:iron-sulfur cluster binding"/>
    <property type="evidence" value="ECO:0007669"/>
    <property type="project" value="UniProtKB-KW"/>
</dbReference>
<comment type="cofactor">
    <cofactor evidence="3">
        <name>[4Fe-4S] cluster</name>
        <dbReference type="ChEBI" id="CHEBI:49883"/>
    </cofactor>
</comment>
<evidence type="ECO:0000259" key="11">
    <source>
        <dbReference type="Pfam" id="PF12367"/>
    </source>
</evidence>
<comment type="cofactor">
    <cofactor evidence="1">
        <name>Mg(2+)</name>
        <dbReference type="ChEBI" id="CHEBI:18420"/>
    </cofactor>
</comment>
<evidence type="ECO:0000256" key="3">
    <source>
        <dbReference type="ARBA" id="ARBA00001966"/>
    </source>
</evidence>
<keyword evidence="8" id="KW-0411">Iron-sulfur</keyword>
<dbReference type="PANTHER" id="PTHR48084:SF4">
    <property type="entry name" value="2-OXOGLUTARATE OXIDOREDUCTASE SUBUNIT KORB"/>
    <property type="match status" value="1"/>
</dbReference>
<comment type="caution">
    <text evidence="12">The sequence shown here is derived from an EMBL/GenBank/DDBJ whole genome shotgun (WGS) entry which is preliminary data.</text>
</comment>
<dbReference type="Gene3D" id="3.40.50.970">
    <property type="match status" value="1"/>
</dbReference>
<evidence type="ECO:0000256" key="4">
    <source>
        <dbReference type="ARBA" id="ARBA00022723"/>
    </source>
</evidence>
<dbReference type="NCBIfam" id="TIGR02177">
    <property type="entry name" value="PorB_KorB"/>
    <property type="match status" value="1"/>
</dbReference>